<name>A0AA40FNJ0_9HYME</name>
<dbReference type="EMBL" id="JAHYIQ010000023">
    <property type="protein sequence ID" value="KAK1122201.1"/>
    <property type="molecule type" value="Genomic_DNA"/>
</dbReference>
<reference evidence="1" key="1">
    <citation type="submission" date="2021-10" db="EMBL/GenBank/DDBJ databases">
        <title>Melipona bicolor Genome sequencing and assembly.</title>
        <authorList>
            <person name="Araujo N.S."/>
            <person name="Arias M.C."/>
        </authorList>
    </citation>
    <scope>NUCLEOTIDE SEQUENCE</scope>
    <source>
        <strain evidence="1">USP_2M_L1-L4_2017</strain>
        <tissue evidence="1">Whole body</tissue>
    </source>
</reference>
<comment type="caution">
    <text evidence="1">The sequence shown here is derived from an EMBL/GenBank/DDBJ whole genome shotgun (WGS) entry which is preliminary data.</text>
</comment>
<dbReference type="AlphaFoldDB" id="A0AA40FNJ0"/>
<sequence length="248" mass="28792">MIDEFFECYSSKWPGFSFVSRTRECPVESRVIAVRVARVHENWGRVLCVTRETVDEQRGVVVARVFALELDNHGSRVVRARLDCDPDYRDHNQPITQHQPCSQARLKLSSCENEEVRPSRLASALTLRKRMRRQSGFASYHYSAAIPSEPRVGGHKGNIRAPAKSLFTEMHPPRWERKLVVVNVEFSAANFHPLEHREWSGRNNRERKRRSNCDFLTTEKYDQIWIKDAKDIAPKLVPRSKNSLSLHN</sequence>
<evidence type="ECO:0000313" key="1">
    <source>
        <dbReference type="EMBL" id="KAK1122201.1"/>
    </source>
</evidence>
<protein>
    <submittedName>
        <fullName evidence="1">Uncharacterized protein</fullName>
    </submittedName>
</protein>
<keyword evidence="2" id="KW-1185">Reference proteome</keyword>
<gene>
    <name evidence="1" type="ORF">K0M31_009427</name>
</gene>
<organism evidence="1 2">
    <name type="scientific">Melipona bicolor</name>
    <dbReference type="NCBI Taxonomy" id="60889"/>
    <lineage>
        <taxon>Eukaryota</taxon>
        <taxon>Metazoa</taxon>
        <taxon>Ecdysozoa</taxon>
        <taxon>Arthropoda</taxon>
        <taxon>Hexapoda</taxon>
        <taxon>Insecta</taxon>
        <taxon>Pterygota</taxon>
        <taxon>Neoptera</taxon>
        <taxon>Endopterygota</taxon>
        <taxon>Hymenoptera</taxon>
        <taxon>Apocrita</taxon>
        <taxon>Aculeata</taxon>
        <taxon>Apoidea</taxon>
        <taxon>Anthophila</taxon>
        <taxon>Apidae</taxon>
        <taxon>Melipona</taxon>
    </lineage>
</organism>
<accession>A0AA40FNJ0</accession>
<proteinExistence type="predicted"/>
<evidence type="ECO:0000313" key="2">
    <source>
        <dbReference type="Proteomes" id="UP001177670"/>
    </source>
</evidence>
<dbReference type="Proteomes" id="UP001177670">
    <property type="component" value="Unassembled WGS sequence"/>
</dbReference>